<dbReference type="RefSeq" id="WP_147130869.1">
    <property type="nucleotide sequence ID" value="NZ_VOSC01000007.1"/>
</dbReference>
<dbReference type="InterPro" id="IPR051396">
    <property type="entry name" value="Bact_Antivir_Def_Nuclease"/>
</dbReference>
<dbReference type="AlphaFoldDB" id="A0A5C7B079"/>
<keyword evidence="3" id="KW-1185">Reference proteome</keyword>
<protein>
    <submittedName>
        <fullName evidence="2">AAA family ATPase</fullName>
    </submittedName>
</protein>
<dbReference type="InterPro" id="IPR041685">
    <property type="entry name" value="AAA_GajA/Old/RecF-like"/>
</dbReference>
<dbReference type="Pfam" id="PF13175">
    <property type="entry name" value="AAA_15"/>
    <property type="match status" value="1"/>
</dbReference>
<dbReference type="CDD" id="cd00267">
    <property type="entry name" value="ABC_ATPase"/>
    <property type="match status" value="1"/>
</dbReference>
<organism evidence="2 3">
    <name type="scientific">Seonamhaeicola algicola</name>
    <dbReference type="NCBI Taxonomy" id="1719036"/>
    <lineage>
        <taxon>Bacteria</taxon>
        <taxon>Pseudomonadati</taxon>
        <taxon>Bacteroidota</taxon>
        <taxon>Flavobacteriia</taxon>
        <taxon>Flavobacteriales</taxon>
        <taxon>Flavobacteriaceae</taxon>
    </lineage>
</organism>
<gene>
    <name evidence="2" type="ORF">FUA26_01855</name>
</gene>
<name>A0A5C7B079_9FLAO</name>
<evidence type="ECO:0000313" key="3">
    <source>
        <dbReference type="Proteomes" id="UP000321790"/>
    </source>
</evidence>
<reference evidence="3" key="1">
    <citation type="submission" date="2019-08" db="EMBL/GenBank/DDBJ databases">
        <title>Seonamhaeicola sediminis sp. nov., isolated from marine sediment.</title>
        <authorList>
            <person name="Cao W.R."/>
        </authorList>
    </citation>
    <scope>NUCLEOTIDE SEQUENCE [LARGE SCALE GENOMIC DNA]</scope>
    <source>
        <strain evidence="3">Gy8</strain>
    </source>
</reference>
<dbReference type="OrthoDB" id="9810873at2"/>
<evidence type="ECO:0000313" key="2">
    <source>
        <dbReference type="EMBL" id="TXE13847.1"/>
    </source>
</evidence>
<accession>A0A5C7B079</accession>
<dbReference type="PANTHER" id="PTHR43581:SF2">
    <property type="entry name" value="EXCINUCLEASE ATPASE SUBUNIT"/>
    <property type="match status" value="1"/>
</dbReference>
<dbReference type="Proteomes" id="UP000321790">
    <property type="component" value="Unassembled WGS sequence"/>
</dbReference>
<dbReference type="EMBL" id="VOSC01000007">
    <property type="protein sequence ID" value="TXE13847.1"/>
    <property type="molecule type" value="Genomic_DNA"/>
</dbReference>
<dbReference type="Gene3D" id="3.40.50.300">
    <property type="entry name" value="P-loop containing nucleotide triphosphate hydrolases"/>
    <property type="match status" value="1"/>
</dbReference>
<comment type="caution">
    <text evidence="2">The sequence shown here is derived from an EMBL/GenBank/DDBJ whole genome shotgun (WGS) entry which is preliminary data.</text>
</comment>
<evidence type="ECO:0000259" key="1">
    <source>
        <dbReference type="Pfam" id="PF13175"/>
    </source>
</evidence>
<feature type="domain" description="Endonuclease GajA/Old nuclease/RecF-like AAA" evidence="1">
    <location>
        <begin position="1"/>
        <end position="338"/>
    </location>
</feature>
<proteinExistence type="predicted"/>
<dbReference type="InterPro" id="IPR027417">
    <property type="entry name" value="P-loop_NTPase"/>
</dbReference>
<dbReference type="SUPFAM" id="SSF52540">
    <property type="entry name" value="P-loop containing nucleoside triphosphate hydrolases"/>
    <property type="match status" value="1"/>
</dbReference>
<dbReference type="PANTHER" id="PTHR43581">
    <property type="entry name" value="ATP/GTP PHOSPHATASE"/>
    <property type="match status" value="1"/>
</dbReference>
<sequence>MILDKVRIEDFKSIKALTVDLHNLTCFVGKNESGKSAILEAISYLNFTKYKLKIDNTNKTSSKYERDEFPIIKGYFLINEDESEELYSLFSHKMTEQEGTKKIFKWLRITIKSNKLEEIEFELLHGNNKGASLKEIFNSSAGNTLNAQQKLSQLNAKRNKILNEIIPHIELFTSDELTLAPITLAQYQQKQGSYQSFNRLFEIANLNNIDTLAANPQKFRHKLRMAERVLTKILKKAYKQDGSLDVKLDYHGDKFIISFEDDSDRPYDLTERSLGFQYFFAFLINKTYFNKIDKRKHIFLLDEPGNNLHPEGARNLVEVLEDISLTDQVLYSTHNPFLTFRKKPDNLILVKKTGVKGTELLTKVYTNKYQILRKELGLILNDSFLVNDVNLVVEGNADKWILHYVIHEDDDFEPLTWTHIFSADTASEIIPSVRYLSNLGLKGVVLLDSDDAGNKEIKKPKFKQYILEPKEWSHLTLDEVFKDGEKRTMEDMLLHQKYVEAYNEYYKEEDAVEWNVPFTPLVISKYSLPILDQINAHFKQHADGGINKIAILRKFTELNPYDTNMGFYKKLKELLLVIQERVMKLNA</sequence>